<evidence type="ECO:0000313" key="2">
    <source>
        <dbReference type="EMBL" id="KAJ5151941.1"/>
    </source>
</evidence>
<proteinExistence type="predicted"/>
<organism evidence="2 3">
    <name type="scientific">Penicillium capsulatum</name>
    <dbReference type="NCBI Taxonomy" id="69766"/>
    <lineage>
        <taxon>Eukaryota</taxon>
        <taxon>Fungi</taxon>
        <taxon>Dikarya</taxon>
        <taxon>Ascomycota</taxon>
        <taxon>Pezizomycotina</taxon>
        <taxon>Eurotiomycetes</taxon>
        <taxon>Eurotiomycetidae</taxon>
        <taxon>Eurotiales</taxon>
        <taxon>Aspergillaceae</taxon>
        <taxon>Penicillium</taxon>
    </lineage>
</organism>
<dbReference type="AlphaFoldDB" id="A0A9W9LDQ0"/>
<evidence type="ECO:0000256" key="1">
    <source>
        <dbReference type="SAM" id="MobiDB-lite"/>
    </source>
</evidence>
<comment type="caution">
    <text evidence="2">The sequence shown here is derived from an EMBL/GenBank/DDBJ whole genome shotgun (WGS) entry which is preliminary data.</text>
</comment>
<name>A0A9W9LDQ0_9EURO</name>
<protein>
    <submittedName>
        <fullName evidence="2">Uncharacterized protein</fullName>
    </submittedName>
</protein>
<keyword evidence="3" id="KW-1185">Reference proteome</keyword>
<dbReference type="Proteomes" id="UP001146351">
    <property type="component" value="Unassembled WGS sequence"/>
</dbReference>
<dbReference type="OrthoDB" id="4363471at2759"/>
<dbReference type="EMBL" id="JAPQKO010000008">
    <property type="protein sequence ID" value="KAJ5151941.1"/>
    <property type="molecule type" value="Genomic_DNA"/>
</dbReference>
<feature type="compositionally biased region" description="Acidic residues" evidence="1">
    <location>
        <begin position="643"/>
        <end position="656"/>
    </location>
</feature>
<evidence type="ECO:0000313" key="3">
    <source>
        <dbReference type="Proteomes" id="UP001146351"/>
    </source>
</evidence>
<gene>
    <name evidence="2" type="ORF">N7492_010236</name>
</gene>
<feature type="compositionally biased region" description="Basic and acidic residues" evidence="1">
    <location>
        <begin position="826"/>
        <end position="837"/>
    </location>
</feature>
<sequence>MAQLYDKLTSEPCLDIALDCEPYCAVFESFGSRDSFIQTLYDAVLPEIRGLQGKTVAVENLHHIRREQTNNPEIWDSPYGGYLDFVTDQRDLAYWRPYVGQASSLKERISTHHRNIQTGHQDSLHYWVIRIGEGHRKANFIRLWQILFPPGIDDMVKLVNENFLEKVMCRAFESLPPSTLEEFFDPPSGPNGGFSGMGLNVVSPLYQGKSLGAILRHKISQKWDKSPDTDICQWSEARSATRNYTKWTPSARPMLTRRDHYGILRQAVLEKVPLKESFIDINQALPVDADQIPWGLLGEDLEDPVSWFQKVKINFQEQKYLSSEIDEINGRPDSFICPVGTSEASIGIVFGCVPSHGYKPNEDNEPDVFHHLPWGMRESGLDQTNSLIWSANLQKFTLIPDNFQSRPLSTSMIRFMKTATQELISRSKLRVVLMCGGEVQRIVLPDNLSASAKITLRLYRVECSAWVQHDGSRILRLFIQSPSPLTKLWSSDGRVAYQITSLFRFLSGIIDVKIRSSFFESSLVVALIVREWHEEKLGKKPPVSPEDLDPILKLWLAERGFVSDRDLESLAEAANGSLRRAAKVMALFQEKAPGLFSADHSALPHPEEQGLECLDESLFETATDFGILLPENGEALGKSEPLSELDDGELDQGPEVDQDRKRPIQLLKGSKHKGHFIPPSTYDFTIRQVRVQITTPIESIDGFWVQAQLAPPGTKHPHVWAQEATPEDPGSRLALRFGILDSDGNEIGFQYPTSGGWEACFKANRLVDELNGDRAPDISKRPRRHIYVDHRHGPYLEKHPELAKFVGGSYIGNNGEFIPGGRSKRQREEQQDRANKEAKKKKGR</sequence>
<reference evidence="2" key="2">
    <citation type="journal article" date="2023" name="IMA Fungus">
        <title>Comparative genomic study of the Penicillium genus elucidates a diverse pangenome and 15 lateral gene transfer events.</title>
        <authorList>
            <person name="Petersen C."/>
            <person name="Sorensen T."/>
            <person name="Nielsen M.R."/>
            <person name="Sondergaard T.E."/>
            <person name="Sorensen J.L."/>
            <person name="Fitzpatrick D.A."/>
            <person name="Frisvad J.C."/>
            <person name="Nielsen K.L."/>
        </authorList>
    </citation>
    <scope>NUCLEOTIDE SEQUENCE</scope>
    <source>
        <strain evidence="2">IBT 21917</strain>
    </source>
</reference>
<accession>A0A9W9LDQ0</accession>
<feature type="region of interest" description="Disordered" evidence="1">
    <location>
        <begin position="636"/>
        <end position="657"/>
    </location>
</feature>
<reference evidence="2" key="1">
    <citation type="submission" date="2022-11" db="EMBL/GenBank/DDBJ databases">
        <authorList>
            <person name="Petersen C."/>
        </authorList>
    </citation>
    <scope>NUCLEOTIDE SEQUENCE</scope>
    <source>
        <strain evidence="2">IBT 21917</strain>
    </source>
</reference>
<feature type="region of interest" description="Disordered" evidence="1">
    <location>
        <begin position="815"/>
        <end position="844"/>
    </location>
</feature>